<dbReference type="Gene3D" id="3.40.50.300">
    <property type="entry name" value="P-loop containing nucleotide triphosphate hydrolases"/>
    <property type="match status" value="2"/>
</dbReference>
<evidence type="ECO:0000313" key="7">
    <source>
        <dbReference type="RefSeq" id="XP_045556083.1"/>
    </source>
</evidence>
<dbReference type="RefSeq" id="XP_045556083.1">
    <property type="nucleotide sequence ID" value="XM_045700127.1"/>
</dbReference>
<keyword evidence="2" id="KW-0547">Nucleotide-binding</keyword>
<keyword evidence="6" id="KW-1185">Reference proteome</keyword>
<accession>A0ABM3DB96</accession>
<evidence type="ECO:0000256" key="2">
    <source>
        <dbReference type="ARBA" id="ARBA00022741"/>
    </source>
</evidence>
<feature type="region of interest" description="Disordered" evidence="4">
    <location>
        <begin position="202"/>
        <end position="299"/>
    </location>
</feature>
<dbReference type="InterPro" id="IPR045058">
    <property type="entry name" value="GIMA/IAN/Toc"/>
</dbReference>
<dbReference type="PANTHER" id="PTHR10903">
    <property type="entry name" value="GTPASE, IMAP FAMILY MEMBER-RELATED"/>
    <property type="match status" value="1"/>
</dbReference>
<feature type="compositionally biased region" description="Polar residues" evidence="4">
    <location>
        <begin position="281"/>
        <end position="291"/>
    </location>
</feature>
<reference evidence="7" key="1">
    <citation type="submission" date="2025-08" db="UniProtKB">
        <authorList>
            <consortium name="RefSeq"/>
        </authorList>
    </citation>
    <scope>IDENTIFICATION</scope>
</reference>
<gene>
    <name evidence="7" type="primary">LOC106576594</name>
</gene>
<dbReference type="Proteomes" id="UP001652741">
    <property type="component" value="Chromosome ssa17"/>
</dbReference>
<protein>
    <submittedName>
        <fullName evidence="7">GTPase IMAP family member 8 isoform X1</fullName>
    </submittedName>
</protein>
<dbReference type="GeneID" id="106576594"/>
<feature type="compositionally biased region" description="Basic and acidic residues" evidence="4">
    <location>
        <begin position="234"/>
        <end position="255"/>
    </location>
</feature>
<dbReference type="InterPro" id="IPR006703">
    <property type="entry name" value="G_AIG1"/>
</dbReference>
<evidence type="ECO:0000259" key="5">
    <source>
        <dbReference type="PROSITE" id="PS51720"/>
    </source>
</evidence>
<dbReference type="SUPFAM" id="SSF52540">
    <property type="entry name" value="P-loop containing nucleoside triphosphate hydrolases"/>
    <property type="match status" value="1"/>
</dbReference>
<evidence type="ECO:0000256" key="4">
    <source>
        <dbReference type="SAM" id="MobiDB-lite"/>
    </source>
</evidence>
<comment type="similarity">
    <text evidence="1">Belongs to the TRAFAC class TrmE-Era-EngA-EngB-Septin-like GTPase superfamily. AIG1/Toc34/Toc159-like paraseptin GTPase family. IAN subfamily.</text>
</comment>
<feature type="compositionally biased region" description="Basic and acidic residues" evidence="4">
    <location>
        <begin position="261"/>
        <end position="275"/>
    </location>
</feature>
<keyword evidence="3" id="KW-0342">GTP-binding</keyword>
<dbReference type="InterPro" id="IPR027417">
    <property type="entry name" value="P-loop_NTPase"/>
</dbReference>
<dbReference type="PANTHER" id="PTHR10903:SF188">
    <property type="entry name" value="GTPASE IMAP FAMILY MEMBER 2-LIKE-RELATED"/>
    <property type="match status" value="1"/>
</dbReference>
<organism evidence="6 7">
    <name type="scientific">Salmo salar</name>
    <name type="common">Atlantic salmon</name>
    <dbReference type="NCBI Taxonomy" id="8030"/>
    <lineage>
        <taxon>Eukaryota</taxon>
        <taxon>Metazoa</taxon>
        <taxon>Chordata</taxon>
        <taxon>Craniata</taxon>
        <taxon>Vertebrata</taxon>
        <taxon>Euteleostomi</taxon>
        <taxon>Actinopterygii</taxon>
        <taxon>Neopterygii</taxon>
        <taxon>Teleostei</taxon>
        <taxon>Protacanthopterygii</taxon>
        <taxon>Salmoniformes</taxon>
        <taxon>Salmonidae</taxon>
        <taxon>Salmoninae</taxon>
        <taxon>Salmo</taxon>
    </lineage>
</organism>
<evidence type="ECO:0000313" key="6">
    <source>
        <dbReference type="Proteomes" id="UP001652741"/>
    </source>
</evidence>
<feature type="compositionally biased region" description="Basic and acidic residues" evidence="4">
    <location>
        <begin position="207"/>
        <end position="228"/>
    </location>
</feature>
<sequence>MRKMTGSGGKLTILLFGKEGAPKCSIGNLILGEKDGFDDHTELCERRENKSYAVINTPDMFGEGNHPDQQIIDCMALSYPGPHISLLVIQDGHDTPEEVKQQVVHLQDTFGEKIRANMIVMLPCRVDIVALKHYINQNMKYPLEVLNNSNDLHKKLQMDHKFFKYTYEKYTEGVVLKRKATLVGNRKAQKMYIDYDSHPGKEFSGTRFRDQSKPQDEMYIDYDGHPGKEFSGTRFRDQSKPQDERYIDYDSHPGKEFSGTRFRDQSKPQDERFSDPGRSQDGPTSGSGNSKTGKRNYESDPSNILNIVLLGQTGTGKSRSGNTILRKNIFPSRASSVPVTKECQVEKMNMGGTEVRVIDTPDFFDDCLEQPSKHVADCIKSCQTGLSVYLLVIQIGRFTDGEREILKQLEGAFTDLGRIRESTCVLFTNGEDLKHMSLDMFINQADTHLKEIVSCCGNTHVFKNTKTDYQQVTELMEKIYKLLGDDQMSRDFEDWKTKHTDDKCTVS</sequence>
<proteinExistence type="inferred from homology"/>
<name>A0ABM3DB96_SALSA</name>
<dbReference type="Pfam" id="PF04548">
    <property type="entry name" value="AIG1"/>
    <property type="match status" value="2"/>
</dbReference>
<evidence type="ECO:0000256" key="3">
    <source>
        <dbReference type="ARBA" id="ARBA00023134"/>
    </source>
</evidence>
<evidence type="ECO:0000256" key="1">
    <source>
        <dbReference type="ARBA" id="ARBA00008535"/>
    </source>
</evidence>
<feature type="domain" description="AIG1-type G" evidence="5">
    <location>
        <begin position="302"/>
        <end position="501"/>
    </location>
</feature>
<dbReference type="PROSITE" id="PS51720">
    <property type="entry name" value="G_AIG1"/>
    <property type="match status" value="1"/>
</dbReference>